<dbReference type="InterPro" id="IPR041705">
    <property type="entry name" value="PIN_Sll0205"/>
</dbReference>
<reference evidence="2 3" key="1">
    <citation type="submission" date="2020-09" db="EMBL/GenBank/DDBJ databases">
        <title>Complete genomes of bradyrhizobia occurring on native shrubby legumes in Australia.</title>
        <authorList>
            <person name="Lafay B."/>
        </authorList>
    </citation>
    <scope>NUCLEOTIDE SEQUENCE [LARGE SCALE GENOMIC DNA]</scope>
    <source>
        <strain evidence="2 3">BDV5040</strain>
    </source>
</reference>
<dbReference type="KEGG" id="bcou:IC761_02215"/>
<dbReference type="InterPro" id="IPR052919">
    <property type="entry name" value="TA_system_RNase"/>
</dbReference>
<dbReference type="CDD" id="cd09872">
    <property type="entry name" value="PIN_Sll0205-like"/>
    <property type="match status" value="1"/>
</dbReference>
<dbReference type="Gene3D" id="3.40.50.1010">
    <property type="entry name" value="5'-nuclease"/>
    <property type="match status" value="1"/>
</dbReference>
<dbReference type="Pfam" id="PF01850">
    <property type="entry name" value="PIN"/>
    <property type="match status" value="1"/>
</dbReference>
<feature type="domain" description="PIN" evidence="1">
    <location>
        <begin position="4"/>
        <end position="122"/>
    </location>
</feature>
<protein>
    <submittedName>
        <fullName evidence="2">Type II toxin-antitoxin system VapC family toxin</fullName>
    </submittedName>
</protein>
<dbReference type="PANTHER" id="PTHR36173">
    <property type="entry name" value="RIBONUCLEASE VAPC16-RELATED"/>
    <property type="match status" value="1"/>
</dbReference>
<keyword evidence="3" id="KW-1185">Reference proteome</keyword>
<dbReference type="PANTHER" id="PTHR36173:SF2">
    <property type="entry name" value="RIBONUCLEASE VAPC16"/>
    <property type="match status" value="1"/>
</dbReference>
<dbReference type="InterPro" id="IPR002716">
    <property type="entry name" value="PIN_dom"/>
</dbReference>
<evidence type="ECO:0000259" key="1">
    <source>
        <dbReference type="Pfam" id="PF01850"/>
    </source>
</evidence>
<dbReference type="InterPro" id="IPR029060">
    <property type="entry name" value="PIN-like_dom_sf"/>
</dbReference>
<gene>
    <name evidence="2" type="ORF">IC761_02215</name>
</gene>
<dbReference type="AlphaFoldDB" id="A0A7S9D6Q9"/>
<dbReference type="Proteomes" id="UP000594621">
    <property type="component" value="Chromosome"/>
</dbReference>
<name>A0A7S9D6Q9_9BRAD</name>
<dbReference type="EMBL" id="CP061379">
    <property type="protein sequence ID" value="QPF92142.1"/>
    <property type="molecule type" value="Genomic_DNA"/>
</dbReference>
<evidence type="ECO:0000313" key="2">
    <source>
        <dbReference type="EMBL" id="QPF92142.1"/>
    </source>
</evidence>
<dbReference type="RefSeq" id="WP_195801687.1">
    <property type="nucleotide sequence ID" value="NZ_CP061379.1"/>
</dbReference>
<evidence type="ECO:0000313" key="3">
    <source>
        <dbReference type="Proteomes" id="UP000594621"/>
    </source>
</evidence>
<dbReference type="SUPFAM" id="SSF88723">
    <property type="entry name" value="PIN domain-like"/>
    <property type="match status" value="1"/>
</dbReference>
<proteinExistence type="predicted"/>
<accession>A0A7S9D6Q9</accession>
<sequence>MQLLLDTHTFLWWLSGDDSLSAAAQSAIADESNGIFVSAASAWEISTKHRIGKLPGVATIVVDLEGAIADQGFAALPISLRHGQAAGTLPGPHRDPFDRMLIAQAMLEELVLVSNEQAFDAYGVARLW</sequence>
<organism evidence="2 3">
    <name type="scientific">Bradyrhizobium commune</name>
    <dbReference type="NCBI Taxonomy" id="83627"/>
    <lineage>
        <taxon>Bacteria</taxon>
        <taxon>Pseudomonadati</taxon>
        <taxon>Pseudomonadota</taxon>
        <taxon>Alphaproteobacteria</taxon>
        <taxon>Hyphomicrobiales</taxon>
        <taxon>Nitrobacteraceae</taxon>
        <taxon>Bradyrhizobium</taxon>
    </lineage>
</organism>